<proteinExistence type="predicted"/>
<evidence type="ECO:0000313" key="1">
    <source>
        <dbReference type="EMBL" id="TPG07240.1"/>
    </source>
</evidence>
<reference evidence="1 2" key="1">
    <citation type="journal article" date="2019" name="Environ. Microbiol.">
        <title>Species interactions and distinct microbial communities in high Arctic permafrost affected cryosols are associated with the CH4 and CO2 gas fluxes.</title>
        <authorList>
            <person name="Altshuler I."/>
            <person name="Hamel J."/>
            <person name="Turney S."/>
            <person name="Magnuson E."/>
            <person name="Levesque R."/>
            <person name="Greer C."/>
            <person name="Whyte L.G."/>
        </authorList>
    </citation>
    <scope>NUCLEOTIDE SEQUENCE [LARGE SCALE GENOMIC DNA]</scope>
    <source>
        <strain evidence="1 2">S13Y</strain>
    </source>
</reference>
<keyword evidence="2" id="KW-1185">Reference proteome</keyword>
<dbReference type="EMBL" id="RCZO01000007">
    <property type="protein sequence ID" value="TPG07240.1"/>
    <property type="molecule type" value="Genomic_DNA"/>
</dbReference>
<gene>
    <name evidence="1" type="ORF">EAH88_12345</name>
</gene>
<comment type="caution">
    <text evidence="1">The sequence shown here is derived from an EMBL/GenBank/DDBJ whole genome shotgun (WGS) entry which is preliminary data.</text>
</comment>
<protein>
    <recommendedName>
        <fullName evidence="3">DUF2489 domain-containing protein</fullName>
    </recommendedName>
</protein>
<organism evidence="1 2">
    <name type="scientific">Rhodanobacter glycinis</name>
    <dbReference type="NCBI Taxonomy" id="582702"/>
    <lineage>
        <taxon>Bacteria</taxon>
        <taxon>Pseudomonadati</taxon>
        <taxon>Pseudomonadota</taxon>
        <taxon>Gammaproteobacteria</taxon>
        <taxon>Lysobacterales</taxon>
        <taxon>Rhodanobacteraceae</taxon>
        <taxon>Rhodanobacter</taxon>
    </lineage>
</organism>
<dbReference type="AlphaFoldDB" id="A0A502C3D0"/>
<evidence type="ECO:0000313" key="2">
    <source>
        <dbReference type="Proteomes" id="UP000319486"/>
    </source>
</evidence>
<evidence type="ECO:0008006" key="3">
    <source>
        <dbReference type="Google" id="ProtNLM"/>
    </source>
</evidence>
<name>A0A502C3D0_9GAMM</name>
<sequence length="112" mass="11968">MEKMSHAEYIEQLQHEAGRVAVATVAGNLDILEACWVLGPLLAQAELAPGDPDAHAIGQVCSELDGLPVGEARALWSSQALERLAPELESLKRWALQLAMPAIQSVAARFGV</sequence>
<accession>A0A502C3D0</accession>
<dbReference type="Proteomes" id="UP000319486">
    <property type="component" value="Unassembled WGS sequence"/>
</dbReference>